<gene>
    <name evidence="1" type="ORF">CI088_10030</name>
</gene>
<dbReference type="EMBL" id="PIEU01000076">
    <property type="protein sequence ID" value="PZL72823.1"/>
    <property type="molecule type" value="Genomic_DNA"/>
</dbReference>
<reference evidence="1 2" key="1">
    <citation type="submission" date="2017-11" db="EMBL/GenBank/DDBJ databases">
        <title>Draft genome sequence of Enterococcus plantarum TRW2 strain isolated from lettuce.</title>
        <authorList>
            <person name="Kim E.B."/>
            <person name="Marco M.L."/>
            <person name="Williams T.R."/>
            <person name="You I.H."/>
        </authorList>
    </citation>
    <scope>NUCLEOTIDE SEQUENCE [LARGE SCALE GENOMIC DNA]</scope>
    <source>
        <strain evidence="1 2">TRW2</strain>
    </source>
</reference>
<organism evidence="1 2">
    <name type="scientific">Enterococcus plantarum</name>
    <dbReference type="NCBI Taxonomy" id="1077675"/>
    <lineage>
        <taxon>Bacteria</taxon>
        <taxon>Bacillati</taxon>
        <taxon>Bacillota</taxon>
        <taxon>Bacilli</taxon>
        <taxon>Lactobacillales</taxon>
        <taxon>Enterococcaceae</taxon>
        <taxon>Enterococcus</taxon>
    </lineage>
</organism>
<accession>A0A2W3ZVE5</accession>
<dbReference type="AlphaFoldDB" id="A0A2W3ZVE5"/>
<protein>
    <submittedName>
        <fullName evidence="1">Uncharacterized protein</fullName>
    </submittedName>
</protein>
<keyword evidence="2" id="KW-1185">Reference proteome</keyword>
<dbReference type="Proteomes" id="UP000249828">
    <property type="component" value="Unassembled WGS sequence"/>
</dbReference>
<sequence length="69" mass="7876">MQIMSIHKSQTRDTSTLSELGMVAYRIFSDTGCINIQLLSGKQEERTIPFKDGEVVRFRDVDVQLDVID</sequence>
<proteinExistence type="predicted"/>
<dbReference type="RefSeq" id="WP_111248089.1">
    <property type="nucleotide sequence ID" value="NZ_PIEU01000076.1"/>
</dbReference>
<evidence type="ECO:0000313" key="2">
    <source>
        <dbReference type="Proteomes" id="UP000249828"/>
    </source>
</evidence>
<name>A0A2W3ZVE5_9ENTE</name>
<evidence type="ECO:0000313" key="1">
    <source>
        <dbReference type="EMBL" id="PZL72823.1"/>
    </source>
</evidence>
<comment type="caution">
    <text evidence="1">The sequence shown here is derived from an EMBL/GenBank/DDBJ whole genome shotgun (WGS) entry which is preliminary data.</text>
</comment>